<protein>
    <submittedName>
        <fullName evidence="1">Sugar ABC transporter substrate-binding protein</fullName>
    </submittedName>
</protein>
<dbReference type="EMBL" id="JAAZSR010000048">
    <property type="protein sequence ID" value="NKX49936.1"/>
    <property type="molecule type" value="Genomic_DNA"/>
</dbReference>
<keyword evidence="2" id="KW-1185">Reference proteome</keyword>
<dbReference type="InterPro" id="IPR028082">
    <property type="entry name" value="Peripla_BP_I"/>
</dbReference>
<comment type="caution">
    <text evidence="1">The sequence shown here is derived from an EMBL/GenBank/DDBJ whole genome shotgun (WGS) entry which is preliminary data.</text>
</comment>
<sequence>KAAGKDLPVVTGQDSEVESVKSIMAGEQYSTINKDTRALVDHAVSMVEDLAAGNELEVNDTESYDNGVKVVPAYLLEPVIVTKENAKEAYANDPALSKLVQ</sequence>
<proteinExistence type="predicted"/>
<accession>A0ABX1JLB1</accession>
<feature type="non-terminal residue" evidence="1">
    <location>
        <position position="1"/>
    </location>
</feature>
<gene>
    <name evidence="1" type="ORF">HER39_04965</name>
</gene>
<dbReference type="SUPFAM" id="SSF53822">
    <property type="entry name" value="Periplasmic binding protein-like I"/>
    <property type="match status" value="1"/>
</dbReference>
<reference evidence="1 2" key="1">
    <citation type="submission" date="2020-04" db="EMBL/GenBank/DDBJ databases">
        <authorList>
            <person name="Liu S."/>
        </authorList>
    </citation>
    <scope>NUCLEOTIDE SEQUENCE [LARGE SCALE GENOMIC DNA]</scope>
    <source>
        <strain evidence="1 2">CGMCC 1.15091</strain>
    </source>
</reference>
<organism evidence="1 2">
    <name type="scientific">Arthrobacter deserti</name>
    <dbReference type="NCBI Taxonomy" id="1742687"/>
    <lineage>
        <taxon>Bacteria</taxon>
        <taxon>Bacillati</taxon>
        <taxon>Actinomycetota</taxon>
        <taxon>Actinomycetes</taxon>
        <taxon>Micrococcales</taxon>
        <taxon>Micrococcaceae</taxon>
        <taxon>Arthrobacter</taxon>
    </lineage>
</organism>
<name>A0ABX1JLB1_9MICC</name>
<evidence type="ECO:0000313" key="1">
    <source>
        <dbReference type="EMBL" id="NKX49936.1"/>
    </source>
</evidence>
<dbReference type="Gene3D" id="3.40.50.2300">
    <property type="match status" value="2"/>
</dbReference>
<evidence type="ECO:0000313" key="2">
    <source>
        <dbReference type="Proteomes" id="UP000523795"/>
    </source>
</evidence>
<dbReference type="Proteomes" id="UP000523795">
    <property type="component" value="Unassembled WGS sequence"/>
</dbReference>